<dbReference type="Pfam" id="PF13923">
    <property type="entry name" value="zf-C3HC4_2"/>
    <property type="match status" value="1"/>
</dbReference>
<keyword evidence="3 6" id="KW-0863">Zinc-finger</keyword>
<dbReference type="OrthoDB" id="106784at2759"/>
<proteinExistence type="predicted"/>
<evidence type="ECO:0008006" key="13">
    <source>
        <dbReference type="Google" id="ProtNLM"/>
    </source>
</evidence>
<feature type="domain" description="RING-type" evidence="9">
    <location>
        <begin position="297"/>
        <end position="335"/>
    </location>
</feature>
<dbReference type="GO" id="GO:0006511">
    <property type="term" value="P:ubiquitin-dependent protein catabolic process"/>
    <property type="evidence" value="ECO:0007669"/>
    <property type="project" value="TreeGrafter"/>
</dbReference>
<keyword evidence="8" id="KW-0472">Membrane</keyword>
<dbReference type="SUPFAM" id="SSF57756">
    <property type="entry name" value="Retrovirus zinc finger-like domains"/>
    <property type="match status" value="1"/>
</dbReference>
<accession>A0A7J0F8Z1</accession>
<dbReference type="Proteomes" id="UP000585474">
    <property type="component" value="Unassembled WGS sequence"/>
</dbReference>
<dbReference type="SMART" id="SM00184">
    <property type="entry name" value="RING"/>
    <property type="match status" value="1"/>
</dbReference>
<dbReference type="GO" id="GO:0008270">
    <property type="term" value="F:zinc ion binding"/>
    <property type="evidence" value="ECO:0007669"/>
    <property type="project" value="UniProtKB-KW"/>
</dbReference>
<dbReference type="SMART" id="SM01180">
    <property type="entry name" value="DWNN"/>
    <property type="match status" value="1"/>
</dbReference>
<dbReference type="GO" id="GO:0003676">
    <property type="term" value="F:nucleic acid binding"/>
    <property type="evidence" value="ECO:0007669"/>
    <property type="project" value="InterPro"/>
</dbReference>
<dbReference type="PROSITE" id="PS50089">
    <property type="entry name" value="ZF_RING_2"/>
    <property type="match status" value="1"/>
</dbReference>
<dbReference type="CDD" id="cd16620">
    <property type="entry name" value="vRING-HC-C4C4_RBBP6"/>
    <property type="match status" value="1"/>
</dbReference>
<evidence type="ECO:0000256" key="5">
    <source>
        <dbReference type="ARBA" id="ARBA00023242"/>
    </source>
</evidence>
<evidence type="ECO:0000256" key="7">
    <source>
        <dbReference type="SAM" id="MobiDB-lite"/>
    </source>
</evidence>
<dbReference type="AlphaFoldDB" id="A0A7J0F8Z1"/>
<feature type="transmembrane region" description="Helical" evidence="8">
    <location>
        <begin position="67"/>
        <end position="93"/>
    </location>
</feature>
<dbReference type="InterPro" id="IPR013083">
    <property type="entry name" value="Znf_RING/FYVE/PHD"/>
</dbReference>
<dbReference type="InterPro" id="IPR017907">
    <property type="entry name" value="Znf_RING_CS"/>
</dbReference>
<dbReference type="PROSITE" id="PS50158">
    <property type="entry name" value="ZF_CCHC"/>
    <property type="match status" value="1"/>
</dbReference>
<keyword evidence="8" id="KW-1133">Transmembrane helix</keyword>
<keyword evidence="5" id="KW-0539">Nucleus</keyword>
<name>A0A7J0F8Z1_9ERIC</name>
<evidence type="ECO:0000256" key="3">
    <source>
        <dbReference type="ARBA" id="ARBA00022771"/>
    </source>
</evidence>
<dbReference type="InterPro" id="IPR014891">
    <property type="entry name" value="DWNN_domain"/>
</dbReference>
<dbReference type="GO" id="GO:0016567">
    <property type="term" value="P:protein ubiquitination"/>
    <property type="evidence" value="ECO:0007669"/>
    <property type="project" value="InterPro"/>
</dbReference>
<reference evidence="11 12" key="1">
    <citation type="submission" date="2019-07" db="EMBL/GenBank/DDBJ databases">
        <title>De Novo Assembly of kiwifruit Actinidia rufa.</title>
        <authorList>
            <person name="Sugita-Konishi S."/>
            <person name="Sato K."/>
            <person name="Mori E."/>
            <person name="Abe Y."/>
            <person name="Kisaki G."/>
            <person name="Hamano K."/>
            <person name="Suezawa K."/>
            <person name="Otani M."/>
            <person name="Fukuda T."/>
            <person name="Manabe T."/>
            <person name="Gomi K."/>
            <person name="Tabuchi M."/>
            <person name="Akimitsu K."/>
            <person name="Kataoka I."/>
        </authorList>
    </citation>
    <scope>NUCLEOTIDE SEQUENCE [LARGE SCALE GENOMIC DNA]</scope>
    <source>
        <strain evidence="12">cv. Fuchu</strain>
    </source>
</reference>
<evidence type="ECO:0000313" key="11">
    <source>
        <dbReference type="EMBL" id="GFY95172.1"/>
    </source>
</evidence>
<dbReference type="InterPro" id="IPR001841">
    <property type="entry name" value="Znf_RING"/>
</dbReference>
<comment type="caution">
    <text evidence="11">The sequence shown here is derived from an EMBL/GenBank/DDBJ whole genome shotgun (WGS) entry which is preliminary data.</text>
</comment>
<evidence type="ECO:0000256" key="2">
    <source>
        <dbReference type="ARBA" id="ARBA00022723"/>
    </source>
</evidence>
<evidence type="ECO:0000256" key="8">
    <source>
        <dbReference type="SAM" id="Phobius"/>
    </source>
</evidence>
<dbReference type="PROSITE" id="PS00518">
    <property type="entry name" value="ZF_RING_1"/>
    <property type="match status" value="1"/>
</dbReference>
<evidence type="ECO:0000259" key="9">
    <source>
        <dbReference type="PROSITE" id="PS50089"/>
    </source>
</evidence>
<comment type="subcellular location">
    <subcellularLocation>
        <location evidence="1">Nucleus</location>
    </subcellularLocation>
</comment>
<dbReference type="InterPro" id="IPR033489">
    <property type="entry name" value="RBBP6"/>
</dbReference>
<dbReference type="GO" id="GO:0005634">
    <property type="term" value="C:nucleus"/>
    <property type="evidence" value="ECO:0007669"/>
    <property type="project" value="UniProtKB-SubCell"/>
</dbReference>
<dbReference type="GO" id="GO:0006397">
    <property type="term" value="P:mRNA processing"/>
    <property type="evidence" value="ECO:0007669"/>
    <property type="project" value="InterPro"/>
</dbReference>
<feature type="transmembrane region" description="Helical" evidence="8">
    <location>
        <begin position="192"/>
        <end position="209"/>
    </location>
</feature>
<dbReference type="GO" id="GO:0061630">
    <property type="term" value="F:ubiquitin protein ligase activity"/>
    <property type="evidence" value="ECO:0007669"/>
    <property type="project" value="InterPro"/>
</dbReference>
<evidence type="ECO:0000259" key="10">
    <source>
        <dbReference type="PROSITE" id="PS50158"/>
    </source>
</evidence>
<dbReference type="PANTHER" id="PTHR15439">
    <property type="entry name" value="RETINOBLASTOMA-BINDING PROTEIN 6"/>
    <property type="match status" value="1"/>
</dbReference>
<keyword evidence="2" id="KW-0479">Metal-binding</keyword>
<feature type="transmembrane region" description="Helical" evidence="8">
    <location>
        <begin position="160"/>
        <end position="185"/>
    </location>
</feature>
<evidence type="ECO:0000313" key="12">
    <source>
        <dbReference type="Proteomes" id="UP000585474"/>
    </source>
</evidence>
<dbReference type="Gene3D" id="3.30.40.10">
    <property type="entry name" value="Zinc/RING finger domain, C3HC4 (zinc finger)"/>
    <property type="match status" value="1"/>
</dbReference>
<dbReference type="SMART" id="SM00343">
    <property type="entry name" value="ZnF_C2HC"/>
    <property type="match status" value="1"/>
</dbReference>
<feature type="domain" description="CCHC-type" evidence="10">
    <location>
        <begin position="537"/>
        <end position="551"/>
    </location>
</feature>
<dbReference type="InterPro" id="IPR001878">
    <property type="entry name" value="Znf_CCHC"/>
</dbReference>
<organism evidence="11 12">
    <name type="scientific">Actinidia rufa</name>
    <dbReference type="NCBI Taxonomy" id="165716"/>
    <lineage>
        <taxon>Eukaryota</taxon>
        <taxon>Viridiplantae</taxon>
        <taxon>Streptophyta</taxon>
        <taxon>Embryophyta</taxon>
        <taxon>Tracheophyta</taxon>
        <taxon>Spermatophyta</taxon>
        <taxon>Magnoliopsida</taxon>
        <taxon>eudicotyledons</taxon>
        <taxon>Gunneridae</taxon>
        <taxon>Pentapetalae</taxon>
        <taxon>asterids</taxon>
        <taxon>Ericales</taxon>
        <taxon>Actinidiaceae</taxon>
        <taxon>Actinidia</taxon>
    </lineage>
</organism>
<sequence length="672" mass="74120">MSIRFKFRSSVNFDSVDIEGRPSISVGDLRLCEVCPFVFAADFGSGRCSKGLGFAWPLPLLRMDSGLVAASVATCVWPLNLFMFWDVFVLGWLEYNENFQIPSGSSVIIKRVPAGSVPSTMACTNSIENVGMKNSNPVKPTVSLPLESSWTHRQYHADSLYLILVTRIMYLHVYNNLYILTFFIFYRLQKQTTLTTLGLTCALFLMLLYQTSDLEFDTNYINNEKSNNAVPRVGCQKLEASDLSDVIPKGSIHNGKEGYTPRTKIEPDGEEHMKSQKMVNVNYPAVQNAEFPSELKCSLCNTFFKEAVMIPCCQHSFCGKCISEVLHEKARCPKCYSSKCRIEDLLPNLSLRQAIEHFLESQILTCGADNALDKYAPDEESGIQVKDVSCAVTILQMEPNMPVSLSATEKGSNQIMAESVYDSRIRNNVSLGGSCSHTSKFSAGKALKLDPLVDKAKQLDGKRCGYARNVDFKSGAVTLEAVPDFQGESQPHDLPQSGVHEEGDSSINQKKGVWVNTGGGDRSFMASGRHQKGDRTCYMCGSPYHFIRDCPAASSPHPMLQTGNAMFPGAMPGHASPFWNSTPLLSMRSNMYHNSGMVPFNSAMVTLSPFAIPPYMPSMYGGLPVQNGFMGMGGMAPQATTGSIYPPLTHSNTLELGGYEKRWNHSKDNLGR</sequence>
<evidence type="ECO:0000256" key="1">
    <source>
        <dbReference type="ARBA" id="ARBA00004123"/>
    </source>
</evidence>
<evidence type="ECO:0000256" key="6">
    <source>
        <dbReference type="PROSITE-ProRule" id="PRU00047"/>
    </source>
</evidence>
<protein>
    <recommendedName>
        <fullName evidence="13">RING/U-box superfamily protein</fullName>
    </recommendedName>
</protein>
<dbReference type="InterPro" id="IPR036875">
    <property type="entry name" value="Znf_CCHC_sf"/>
</dbReference>
<keyword evidence="4" id="KW-0862">Zinc</keyword>
<dbReference type="Gene3D" id="4.10.60.10">
    <property type="entry name" value="Zinc finger, CCHC-type"/>
    <property type="match status" value="1"/>
</dbReference>
<keyword evidence="12" id="KW-1185">Reference proteome</keyword>
<dbReference type="EMBL" id="BJWL01000010">
    <property type="protein sequence ID" value="GFY95172.1"/>
    <property type="molecule type" value="Genomic_DNA"/>
</dbReference>
<dbReference type="SUPFAM" id="SSF57850">
    <property type="entry name" value="RING/U-box"/>
    <property type="match status" value="1"/>
</dbReference>
<keyword evidence="8" id="KW-0812">Transmembrane</keyword>
<evidence type="ECO:0000256" key="4">
    <source>
        <dbReference type="ARBA" id="ARBA00022833"/>
    </source>
</evidence>
<feature type="region of interest" description="Disordered" evidence="7">
    <location>
        <begin position="486"/>
        <end position="506"/>
    </location>
</feature>
<dbReference type="PANTHER" id="PTHR15439:SF11">
    <property type="entry name" value="E3 UBIQUITIN LIGASE PQT3-LIKE ISOFORM X1"/>
    <property type="match status" value="1"/>
</dbReference>
<gene>
    <name evidence="11" type="ORF">Acr_10g0005570</name>
</gene>